<organism evidence="3 4">
    <name type="scientific">Candidatus Syntrophocurvum alkaliphilum</name>
    <dbReference type="NCBI Taxonomy" id="2293317"/>
    <lineage>
        <taxon>Bacteria</taxon>
        <taxon>Bacillati</taxon>
        <taxon>Bacillota</taxon>
        <taxon>Clostridia</taxon>
        <taxon>Eubacteriales</taxon>
        <taxon>Syntrophomonadaceae</taxon>
        <taxon>Candidatus Syntrophocurvum</taxon>
    </lineage>
</organism>
<sequence length="252" mass="27539">MKRKIALFLCISFITSIFMMGCGTAAQRPVPPEQEQDQTTDLSTSERRVMASSISNIAEQVEGVERAAVVVTTEADTMNLDQQPNGVSPSPDVIDTPPPEGADVRDNATGVRDDATGVRDDVTTPRDTNVGQDGRTVPMQDGQAPMRDVSPTPRDIGAPGPTEDRVTVMVGLDMNDEAADDANRRQEIQQEVVTSIEESDPRIEEVLVTTDPNLVRQINDIAAGIIDGRPIQEFQEDIIQLNNEIQPERRSF</sequence>
<protein>
    <submittedName>
        <fullName evidence="3">Uncharacterized protein</fullName>
    </submittedName>
</protein>
<feature type="compositionally biased region" description="Basic and acidic residues" evidence="1">
    <location>
        <begin position="102"/>
        <end position="124"/>
    </location>
</feature>
<dbReference type="Pfam" id="PF09580">
    <property type="entry name" value="Spore_YhcN_YlaJ"/>
    <property type="match status" value="1"/>
</dbReference>
<proteinExistence type="predicted"/>
<dbReference type="InterPro" id="IPR019076">
    <property type="entry name" value="Spore_lipoprot_YhcN/YlaJ-like"/>
</dbReference>
<dbReference type="EMBL" id="CP046457">
    <property type="protein sequence ID" value="QGU00573.1"/>
    <property type="molecule type" value="Genomic_DNA"/>
</dbReference>
<keyword evidence="2" id="KW-0732">Signal</keyword>
<dbReference type="KEGG" id="salq:SYNTR_1979"/>
<evidence type="ECO:0000313" key="3">
    <source>
        <dbReference type="EMBL" id="QGU00573.1"/>
    </source>
</evidence>
<feature type="signal peptide" evidence="2">
    <location>
        <begin position="1"/>
        <end position="25"/>
    </location>
</feature>
<reference evidence="4" key="1">
    <citation type="journal article" date="2019" name="Microbiology">
        <title>Complete Genome Sequence of an Uncultured Bacterium of the Candidate Phylum Bipolaricaulota.</title>
        <authorList>
            <person name="Kadnikov V.V."/>
            <person name="Mardanov A.V."/>
            <person name="Beletsky A.V."/>
            <person name="Frank Y.A."/>
            <person name="Karnachuk O.V."/>
            <person name="Ravin N.V."/>
        </authorList>
    </citation>
    <scope>NUCLEOTIDE SEQUENCE [LARGE SCALE GENOMIC DNA]</scope>
</reference>
<evidence type="ECO:0000256" key="1">
    <source>
        <dbReference type="SAM" id="MobiDB-lite"/>
    </source>
</evidence>
<feature type="chain" id="PRO_5026322916" evidence="2">
    <location>
        <begin position="26"/>
        <end position="252"/>
    </location>
</feature>
<evidence type="ECO:0000313" key="4">
    <source>
        <dbReference type="Proteomes" id="UP000426444"/>
    </source>
</evidence>
<evidence type="ECO:0000256" key="2">
    <source>
        <dbReference type="SAM" id="SignalP"/>
    </source>
</evidence>
<dbReference type="OrthoDB" id="2080826at2"/>
<keyword evidence="4" id="KW-1185">Reference proteome</keyword>
<accession>A0A6I6DHL1</accession>
<gene>
    <name evidence="3" type="ORF">SYNTR_1979</name>
</gene>
<dbReference type="RefSeq" id="WP_156204341.1">
    <property type="nucleotide sequence ID" value="NZ_CP046457.1"/>
</dbReference>
<feature type="compositionally biased region" description="Polar residues" evidence="1">
    <location>
        <begin position="79"/>
        <end position="88"/>
    </location>
</feature>
<feature type="region of interest" description="Disordered" evidence="1">
    <location>
        <begin position="79"/>
        <end position="163"/>
    </location>
</feature>
<dbReference type="PROSITE" id="PS51257">
    <property type="entry name" value="PROKAR_LIPOPROTEIN"/>
    <property type="match status" value="1"/>
</dbReference>
<dbReference type="Proteomes" id="UP000426444">
    <property type="component" value="Chromosome"/>
</dbReference>
<dbReference type="AlphaFoldDB" id="A0A6I6DHL1"/>
<name>A0A6I6DHL1_9FIRM</name>